<evidence type="ECO:0000313" key="1">
    <source>
        <dbReference type="EMBL" id="AOW80387.1"/>
    </source>
</evidence>
<dbReference type="EMBL" id="CP016070">
    <property type="protein sequence ID" value="AOW80387.1"/>
    <property type="molecule type" value="Genomic_DNA"/>
</dbReference>
<accession>A0A1D8S4W1</accession>
<dbReference type="RefSeq" id="WP_070365079.1">
    <property type="nucleotide sequence ID" value="NZ_CP016070.1"/>
</dbReference>
<sequence length="158" mass="16862">MELRTNRRRFLQTAGTGLTLSIAGCSAPAPSSGQAATDEQGDGSATVTIALEIDQETLQEKQNSLTEQLQNGSLNQTEARQQLYAAERELLGEAAATLEDRIASDERISVAESAEEMGVLLVTGSADALIRTLGYPEVRGLFPETTYEDALAQLEGSE</sequence>
<organism evidence="1 3">
    <name type="scientific">Halodesulfurarchaeum formicicum</name>
    <dbReference type="NCBI Taxonomy" id="1873524"/>
    <lineage>
        <taxon>Archaea</taxon>
        <taxon>Methanobacteriati</taxon>
        <taxon>Methanobacteriota</taxon>
        <taxon>Stenosarchaea group</taxon>
        <taxon>Halobacteria</taxon>
        <taxon>Halobacteriales</taxon>
        <taxon>Halobacteriaceae</taxon>
        <taxon>Halodesulfurarchaeum</taxon>
    </lineage>
</organism>
<dbReference type="InterPro" id="IPR006311">
    <property type="entry name" value="TAT_signal"/>
</dbReference>
<dbReference type="GeneID" id="30417809"/>
<protein>
    <submittedName>
        <fullName evidence="1">Uncharacterized protein</fullName>
    </submittedName>
</protein>
<reference evidence="4" key="2">
    <citation type="submission" date="2016-08" db="EMBL/GenBank/DDBJ databases">
        <title>Discovery of first anaerobic lithoheterotrophic haloarchae widely represented in hypersaline habitats.</title>
        <authorList>
            <person name="Sorokin D.Y."/>
            <person name="Kublanov I.V."/>
            <person name="Roman P."/>
            <person name="Sinninghe Damste J.S."/>
            <person name="Golyshin P.N."/>
            <person name="Rojo D."/>
            <person name="Ciordia S."/>
            <person name="Mena Md.C."/>
            <person name="Ferrer M."/>
            <person name="Smedile F."/>
            <person name="Messina E."/>
            <person name="La Cono V."/>
            <person name="Yakimov M.M."/>
        </authorList>
    </citation>
    <scope>NUCLEOTIDE SEQUENCE [LARGE SCALE GENOMIC DNA]</scope>
    <source>
        <strain evidence="4">HSR6</strain>
    </source>
</reference>
<accession>A0A1J1AD71</accession>
<reference evidence="1 3" key="1">
    <citation type="submission" date="2016-06" db="EMBL/GenBank/DDBJ databases">
        <title>Discovery of anaerobic lithoheterotrophic haloarchaeon capable of sulfur respiration by hydrogen and formate.</title>
        <authorList>
            <person name="Sorokin D.Y."/>
            <person name="Kublanov I.V."/>
            <person name="Roman P."/>
            <person name="Sinninghe Damste J.S."/>
            <person name="Golyshin P.N."/>
            <person name="Rojo D."/>
            <person name="Ciordia S."/>
            <person name="Mena Md.C."/>
            <person name="Ferrer M."/>
            <person name="Smedile F."/>
            <person name="Messina E."/>
            <person name="La Cono V."/>
            <person name="Yakimov M.M."/>
        </authorList>
    </citation>
    <scope>NUCLEOTIDE SEQUENCE [LARGE SCALE GENOMIC DNA]</scope>
    <source>
        <strain evidence="1 3">HTSR1</strain>
    </source>
</reference>
<dbReference type="PROSITE" id="PS51318">
    <property type="entry name" value="TAT"/>
    <property type="match status" value="1"/>
</dbReference>
<dbReference type="Proteomes" id="UP000186165">
    <property type="component" value="Chromosome"/>
</dbReference>
<dbReference type="OrthoDB" id="187751at2157"/>
<dbReference type="Proteomes" id="UP000185608">
    <property type="component" value="Chromosome"/>
</dbReference>
<evidence type="ECO:0000313" key="3">
    <source>
        <dbReference type="Proteomes" id="UP000185608"/>
    </source>
</evidence>
<proteinExistence type="predicted"/>
<dbReference type="PROSITE" id="PS51257">
    <property type="entry name" value="PROKAR_LIPOPROTEIN"/>
    <property type="match status" value="1"/>
</dbReference>
<gene>
    <name evidence="2" type="ORF">HSR6_1279</name>
    <name evidence="1" type="ORF">HTSR_1209</name>
</gene>
<keyword evidence="4" id="KW-1185">Reference proteome</keyword>
<dbReference type="AlphaFoldDB" id="A0A1D8S4W1"/>
<dbReference type="EMBL" id="CP016804">
    <property type="protein sequence ID" value="APE95723.1"/>
    <property type="molecule type" value="Genomic_DNA"/>
</dbReference>
<evidence type="ECO:0000313" key="4">
    <source>
        <dbReference type="Proteomes" id="UP000186165"/>
    </source>
</evidence>
<reference evidence="2" key="3">
    <citation type="journal article" date="2017" name="ISME J.">
        <title>Discovery of anaerobic lithoheterotrophic haloarchaea, ubiquitous in hypersaline habitats.</title>
        <authorList>
            <person name="Sorokin D.Y."/>
            <person name="Messina E."/>
            <person name="Smedile F."/>
            <person name="Roman P."/>
            <person name="Damste J.S.S."/>
            <person name="Ciordia S."/>
            <person name="Mena M.C."/>
            <person name="Ferrer M."/>
            <person name="Golyshin P.N."/>
            <person name="Kublanov I.V."/>
            <person name="Samarov N.I."/>
            <person name="Toshchakov S.V."/>
            <person name="La Cono V."/>
            <person name="Yakimov M.M."/>
        </authorList>
    </citation>
    <scope>NUCLEOTIDE SEQUENCE</scope>
    <source>
        <strain evidence="2">HSR6</strain>
    </source>
</reference>
<dbReference type="KEGG" id="hhsr:HSR6_1279"/>
<evidence type="ECO:0000313" key="2">
    <source>
        <dbReference type="EMBL" id="APE95723.1"/>
    </source>
</evidence>
<dbReference type="KEGG" id="halh:HTSR_1209"/>
<name>A0A1D8S4W1_9EURY</name>